<protein>
    <submittedName>
        <fullName evidence="1">S-adenosyl-L-methionine-dependent methyltransferases superfamily protein</fullName>
    </submittedName>
</protein>
<sequence length="424" mass="47566">MSVYEKLISNQFVEYFPENPLDLADRESSKLTTEKLRVAFMDSPFSTEDDDPVVAAICVPNGRENDWVFSTKEGHRRLVEMYFNVSRLFLVGNSPSLCENQSCARFLYLANSEAILATLDKILVPLHPSCVDQGNLKTKFLCHKNDIYVRRVVMGPRISENDQDGSSVVDEQIEGFQWRRRLYFKASPSFIQSEMQLKRIGGDHPDTEMGDYELALIDGADFEVVNSVLVEVFSCSVVRGLGLVASHLTNLEKPRVLCLGIGVGVLSEFLRLQLGFEVVGAEIDKQLVYNAEMNFGFEKSASNVVCENALNVIAEFAKPVTYGNKFKKFHEMGVSGKFQVVILDINCSMKKAPFGVCSPPKEFVEEKTLMEMGECTDDHVDEKWFTLFALKSATDLTSSCPFLERLENVIANGCWTTTKEIVGL</sequence>
<keyword evidence="1" id="KW-0489">Methyltransferase</keyword>
<name>A0A2U1QMC3_ARTAN</name>
<organism evidence="1 2">
    <name type="scientific">Artemisia annua</name>
    <name type="common">Sweet wormwood</name>
    <dbReference type="NCBI Taxonomy" id="35608"/>
    <lineage>
        <taxon>Eukaryota</taxon>
        <taxon>Viridiplantae</taxon>
        <taxon>Streptophyta</taxon>
        <taxon>Embryophyta</taxon>
        <taxon>Tracheophyta</taxon>
        <taxon>Spermatophyta</taxon>
        <taxon>Magnoliopsida</taxon>
        <taxon>eudicotyledons</taxon>
        <taxon>Gunneridae</taxon>
        <taxon>Pentapetalae</taxon>
        <taxon>asterids</taxon>
        <taxon>campanulids</taxon>
        <taxon>Asterales</taxon>
        <taxon>Asteraceae</taxon>
        <taxon>Asteroideae</taxon>
        <taxon>Anthemideae</taxon>
        <taxon>Artemisiinae</taxon>
        <taxon>Artemisia</taxon>
    </lineage>
</organism>
<dbReference type="AlphaFoldDB" id="A0A2U1QMC3"/>
<keyword evidence="1" id="KW-0808">Transferase</keyword>
<dbReference type="GO" id="GO:0032259">
    <property type="term" value="P:methylation"/>
    <property type="evidence" value="ECO:0007669"/>
    <property type="project" value="UniProtKB-KW"/>
</dbReference>
<keyword evidence="2" id="KW-1185">Reference proteome</keyword>
<comment type="caution">
    <text evidence="1">The sequence shown here is derived from an EMBL/GenBank/DDBJ whole genome shotgun (WGS) entry which is preliminary data.</text>
</comment>
<dbReference type="SUPFAM" id="SSF53335">
    <property type="entry name" value="S-adenosyl-L-methionine-dependent methyltransferases"/>
    <property type="match status" value="1"/>
</dbReference>
<gene>
    <name evidence="1" type="ORF">CTI12_AA012050</name>
</gene>
<dbReference type="GO" id="GO:0008168">
    <property type="term" value="F:methyltransferase activity"/>
    <property type="evidence" value="ECO:0007669"/>
    <property type="project" value="UniProtKB-KW"/>
</dbReference>
<evidence type="ECO:0000313" key="1">
    <source>
        <dbReference type="EMBL" id="PWA99155.1"/>
    </source>
</evidence>
<dbReference type="Proteomes" id="UP000245207">
    <property type="component" value="Unassembled WGS sequence"/>
</dbReference>
<evidence type="ECO:0000313" key="2">
    <source>
        <dbReference type="Proteomes" id="UP000245207"/>
    </source>
</evidence>
<dbReference type="InterPro" id="IPR029063">
    <property type="entry name" value="SAM-dependent_MTases_sf"/>
</dbReference>
<accession>A0A2U1QMC3</accession>
<dbReference type="Gene3D" id="3.40.50.150">
    <property type="entry name" value="Vaccinia Virus protein VP39"/>
    <property type="match status" value="1"/>
</dbReference>
<proteinExistence type="predicted"/>
<dbReference type="EMBL" id="PKPP01000033">
    <property type="protein sequence ID" value="PWA99155.1"/>
    <property type="molecule type" value="Genomic_DNA"/>
</dbReference>
<dbReference type="OrthoDB" id="411785at2759"/>
<reference evidence="1 2" key="1">
    <citation type="journal article" date="2018" name="Mol. Plant">
        <title>The genome of Artemisia annua provides insight into the evolution of Asteraceae family and artemisinin biosynthesis.</title>
        <authorList>
            <person name="Shen Q."/>
            <person name="Zhang L."/>
            <person name="Liao Z."/>
            <person name="Wang S."/>
            <person name="Yan T."/>
            <person name="Shi P."/>
            <person name="Liu M."/>
            <person name="Fu X."/>
            <person name="Pan Q."/>
            <person name="Wang Y."/>
            <person name="Lv Z."/>
            <person name="Lu X."/>
            <person name="Zhang F."/>
            <person name="Jiang W."/>
            <person name="Ma Y."/>
            <person name="Chen M."/>
            <person name="Hao X."/>
            <person name="Li L."/>
            <person name="Tang Y."/>
            <person name="Lv G."/>
            <person name="Zhou Y."/>
            <person name="Sun X."/>
            <person name="Brodelius P.E."/>
            <person name="Rose J.K.C."/>
            <person name="Tang K."/>
        </authorList>
    </citation>
    <scope>NUCLEOTIDE SEQUENCE [LARGE SCALE GENOMIC DNA]</scope>
    <source>
        <strain evidence="2">cv. Huhao1</strain>
        <tissue evidence="1">Leaf</tissue>
    </source>
</reference>